<dbReference type="EC" id="2.4.1.25" evidence="4"/>
<dbReference type="GO" id="GO:0005737">
    <property type="term" value="C:cytoplasm"/>
    <property type="evidence" value="ECO:0007669"/>
    <property type="project" value="UniProtKB-SubCell"/>
</dbReference>
<comment type="subcellular location">
    <subcellularLocation>
        <location evidence="2">Cytoplasm</location>
    </subcellularLocation>
</comment>
<evidence type="ECO:0000259" key="12">
    <source>
        <dbReference type="PROSITE" id="PS51166"/>
    </source>
</evidence>
<evidence type="ECO:0000313" key="13">
    <source>
        <dbReference type="EMBL" id="KAJ3441210.1"/>
    </source>
</evidence>
<evidence type="ECO:0000256" key="10">
    <source>
        <dbReference type="ARBA" id="ARBA00031501"/>
    </source>
</evidence>
<gene>
    <name evidence="13" type="ORF">M0812_13216</name>
</gene>
<evidence type="ECO:0000256" key="2">
    <source>
        <dbReference type="ARBA" id="ARBA00004496"/>
    </source>
</evidence>
<evidence type="ECO:0000256" key="7">
    <source>
        <dbReference type="ARBA" id="ARBA00022679"/>
    </source>
</evidence>
<feature type="compositionally biased region" description="Acidic residues" evidence="11">
    <location>
        <begin position="873"/>
        <end position="894"/>
    </location>
</feature>
<dbReference type="AlphaFoldDB" id="A0AAV7ZLM1"/>
<keyword evidence="8" id="KW-0119">Carbohydrate metabolism</keyword>
<dbReference type="Gene3D" id="2.60.40.10">
    <property type="entry name" value="Immunoglobulins"/>
    <property type="match status" value="1"/>
</dbReference>
<name>A0AAV7ZLM1_9EUKA</name>
<evidence type="ECO:0000256" key="4">
    <source>
        <dbReference type="ARBA" id="ARBA00012560"/>
    </source>
</evidence>
<comment type="similarity">
    <text evidence="3">Belongs to the disproportionating enzyme family.</text>
</comment>
<keyword evidence="5" id="KW-0963">Cytoplasm</keyword>
<proteinExistence type="inferred from homology"/>
<dbReference type="GO" id="GO:2001070">
    <property type="term" value="F:starch binding"/>
    <property type="evidence" value="ECO:0007669"/>
    <property type="project" value="InterPro"/>
</dbReference>
<dbReference type="Proteomes" id="UP001146793">
    <property type="component" value="Unassembled WGS sequence"/>
</dbReference>
<feature type="domain" description="CBM20" evidence="12">
    <location>
        <begin position="150"/>
        <end position="265"/>
    </location>
</feature>
<evidence type="ECO:0000256" key="3">
    <source>
        <dbReference type="ARBA" id="ARBA00005684"/>
    </source>
</evidence>
<evidence type="ECO:0000256" key="6">
    <source>
        <dbReference type="ARBA" id="ARBA00022676"/>
    </source>
</evidence>
<organism evidence="13 14">
    <name type="scientific">Anaeramoeba flamelloides</name>
    <dbReference type="NCBI Taxonomy" id="1746091"/>
    <lineage>
        <taxon>Eukaryota</taxon>
        <taxon>Metamonada</taxon>
        <taxon>Anaeramoebidae</taxon>
        <taxon>Anaeramoeba</taxon>
    </lineage>
</organism>
<dbReference type="InterPro" id="IPR017853">
    <property type="entry name" value="GH"/>
</dbReference>
<dbReference type="Pfam" id="PF02446">
    <property type="entry name" value="Glyco_hydro_77"/>
    <property type="match status" value="1"/>
</dbReference>
<dbReference type="GO" id="GO:0005975">
    <property type="term" value="P:carbohydrate metabolic process"/>
    <property type="evidence" value="ECO:0007669"/>
    <property type="project" value="InterPro"/>
</dbReference>
<protein>
    <recommendedName>
        <fullName evidence="4">4-alpha-glucanotransferase</fullName>
        <ecNumber evidence="4">2.4.1.25</ecNumber>
    </recommendedName>
    <alternativeName>
        <fullName evidence="9">Amylomaltase</fullName>
    </alternativeName>
    <alternativeName>
        <fullName evidence="10">Disproportionating enzyme</fullName>
    </alternativeName>
</protein>
<dbReference type="PANTHER" id="PTHR32518:SF3">
    <property type="entry name" value="4-ALPHA-GLUCANOTRANSFERASE"/>
    <property type="match status" value="1"/>
</dbReference>
<evidence type="ECO:0000256" key="5">
    <source>
        <dbReference type="ARBA" id="ARBA00022490"/>
    </source>
</evidence>
<dbReference type="SUPFAM" id="SSF51445">
    <property type="entry name" value="(Trans)glycosidases"/>
    <property type="match status" value="1"/>
</dbReference>
<evidence type="ECO:0000256" key="9">
    <source>
        <dbReference type="ARBA" id="ARBA00031423"/>
    </source>
</evidence>
<keyword evidence="6" id="KW-0328">Glycosyltransferase</keyword>
<sequence length="1027" mass="123666">MELHFITNHELTKEGNKLCVVGSWNHFSLENSTILTACKQKENQYEGILNIECQETSVSVEYRYVEIPDEQDLDKLEDQAIWEEDCHRKVHFKKGHQPPKLICYDNFTPRYKDEDFILQTSPFYQVFYSGKKAKESKRNENLQNEVLIGEINENEIKIRFSINAFCVPKGKQVYLMGSATKMGSMEYTKAVRMQPADYSQWKSEFLIKKSELPLTYKFVIKGQDENENENENENELWYDQKGVREFTMEMIKESNKLYYVNDYSQFQFHEEILKQRKLWRIAGVSVPIFSLRTRNSLGIGEFLDLKPFADWASKAHLKLIQILPVSDTNVFGENTEDYEKKWHDSYPYSSLSSIALNPIYITLDRLPLSEELKEEIEKNRNKFNQQIDVDYPEVISFKMKVLRKIFESLDKDEIYNQVKGFVKENESWLPAYALLRVLINEYKCFDRSQKVWDKYRKIDLETVLQLCSPKSERYLKVLFWYWVQYNLSIQLIEANKYLNSKDIIMMGDLPIGVDKCSSDVWLNPHLFRLHKNAGAPPDYFSMDGQNWLFPTYDWEEMAKDGYKWWKQRFHNMEKYMQVLRIDHILGFFRIWEVDPKQVKGMFGIFHKSLPFTREELKKLGIENPDEWSKPRIEKAILKKEFVNDYPKFLEEIENKPGFYKFKDKYVTQRDIKKQFPHLNKIKDEEKREHMTKLKNELLMIFSYFAFTKEGDKYHPRITIRFTRMYRELPFDLRMILREIHNKYYFRRHNKLWAKEGNQKLSRIMSVTKMLLVAEDLGMIPKCVPRVLKQLRIPCMNVERMPRKKKNFNNCEDYEYISYCTTGTHDTENLREWWVENFKWEKREIKEKLEKIEKIKKKVSNQQEQEKHLISLSSEEEEEEEEEEDPENEDDDPEDFSNQILEKMKLWNKKLDKNFENNKKRLRSEEFYHTNIGFKEEEIPKKFSTEMVKRTLTNFVNSKSMICVFPLQDLFALTEGLRRPIKEERINLPSDNHHHWKYRMQLNIEDLIQNHKDFTNKVSQMIDKSDRF</sequence>
<dbReference type="InterPro" id="IPR002044">
    <property type="entry name" value="CBM20"/>
</dbReference>
<dbReference type="GO" id="GO:0004134">
    <property type="term" value="F:4-alpha-glucanotransferase activity"/>
    <property type="evidence" value="ECO:0007669"/>
    <property type="project" value="UniProtKB-EC"/>
</dbReference>
<dbReference type="InterPro" id="IPR013783">
    <property type="entry name" value="Ig-like_fold"/>
</dbReference>
<accession>A0AAV7ZLM1</accession>
<dbReference type="InterPro" id="IPR003385">
    <property type="entry name" value="Glyco_hydro_77"/>
</dbReference>
<evidence type="ECO:0000256" key="1">
    <source>
        <dbReference type="ARBA" id="ARBA00000439"/>
    </source>
</evidence>
<dbReference type="PANTHER" id="PTHR32518">
    <property type="match status" value="1"/>
</dbReference>
<dbReference type="InterPro" id="IPR013784">
    <property type="entry name" value="Carb-bd-like_fold"/>
</dbReference>
<comment type="caution">
    <text evidence="13">The sequence shown here is derived from an EMBL/GenBank/DDBJ whole genome shotgun (WGS) entry which is preliminary data.</text>
</comment>
<evidence type="ECO:0000256" key="11">
    <source>
        <dbReference type="SAM" id="MobiDB-lite"/>
    </source>
</evidence>
<evidence type="ECO:0000256" key="8">
    <source>
        <dbReference type="ARBA" id="ARBA00023277"/>
    </source>
</evidence>
<evidence type="ECO:0000313" key="14">
    <source>
        <dbReference type="Proteomes" id="UP001146793"/>
    </source>
</evidence>
<reference evidence="13" key="1">
    <citation type="submission" date="2022-08" db="EMBL/GenBank/DDBJ databases">
        <title>Novel sulphate-reducing endosymbionts in the free-living metamonad Anaeramoeba.</title>
        <authorList>
            <person name="Jerlstrom-Hultqvist J."/>
            <person name="Cepicka I."/>
            <person name="Gallot-Lavallee L."/>
            <person name="Salas-Leiva D."/>
            <person name="Curtis B.A."/>
            <person name="Zahonova K."/>
            <person name="Pipaliya S."/>
            <person name="Dacks J."/>
            <person name="Roger A.J."/>
        </authorList>
    </citation>
    <scope>NUCLEOTIDE SEQUENCE</scope>
    <source>
        <strain evidence="13">Busselton2</strain>
    </source>
</reference>
<dbReference type="SUPFAM" id="SSF49452">
    <property type="entry name" value="Starch-binding domain-like"/>
    <property type="match status" value="2"/>
</dbReference>
<dbReference type="Pfam" id="PF00686">
    <property type="entry name" value="CBM_20"/>
    <property type="match status" value="1"/>
</dbReference>
<dbReference type="SMART" id="SM01065">
    <property type="entry name" value="CBM_2"/>
    <property type="match status" value="1"/>
</dbReference>
<dbReference type="Gene3D" id="3.20.20.80">
    <property type="entry name" value="Glycosidases"/>
    <property type="match status" value="2"/>
</dbReference>
<dbReference type="EMBL" id="JANTQA010000029">
    <property type="protein sequence ID" value="KAJ3441210.1"/>
    <property type="molecule type" value="Genomic_DNA"/>
</dbReference>
<dbReference type="PROSITE" id="PS51166">
    <property type="entry name" value="CBM20"/>
    <property type="match status" value="1"/>
</dbReference>
<keyword evidence="7" id="KW-0808">Transferase</keyword>
<feature type="region of interest" description="Disordered" evidence="11">
    <location>
        <begin position="864"/>
        <end position="894"/>
    </location>
</feature>
<comment type="catalytic activity">
    <reaction evidence="1">
        <text>Transfers a segment of a (1-&gt;4)-alpha-D-glucan to a new position in an acceptor, which may be glucose or a (1-&gt;4)-alpha-D-glucan.</text>
        <dbReference type="EC" id="2.4.1.25"/>
    </reaction>
</comment>